<dbReference type="AlphaFoldDB" id="A0A919CSH0"/>
<dbReference type="RefSeq" id="WP_189995875.1">
    <property type="nucleotide sequence ID" value="NZ_BMZS01000018.1"/>
</dbReference>
<reference evidence="7" key="1">
    <citation type="journal article" date="2014" name="Int. J. Syst. Evol. Microbiol.">
        <title>Complete genome sequence of Corynebacterium casei LMG S-19264T (=DSM 44701T), isolated from a smear-ripened cheese.</title>
        <authorList>
            <consortium name="US DOE Joint Genome Institute (JGI-PGF)"/>
            <person name="Walter F."/>
            <person name="Albersmeier A."/>
            <person name="Kalinowski J."/>
            <person name="Ruckert C."/>
        </authorList>
    </citation>
    <scope>NUCLEOTIDE SEQUENCE</scope>
    <source>
        <strain evidence="7">KCTC 42651</strain>
    </source>
</reference>
<dbReference type="InterPro" id="IPR050966">
    <property type="entry name" value="Glutamyl_endopeptidase"/>
</dbReference>
<evidence type="ECO:0000256" key="3">
    <source>
        <dbReference type="ARBA" id="ARBA00022729"/>
    </source>
</evidence>
<dbReference type="GO" id="GO:0008236">
    <property type="term" value="F:serine-type peptidase activity"/>
    <property type="evidence" value="ECO:0007669"/>
    <property type="project" value="UniProtKB-KW"/>
</dbReference>
<dbReference type="Proteomes" id="UP000630353">
    <property type="component" value="Unassembled WGS sequence"/>
</dbReference>
<dbReference type="PRINTS" id="PR00839">
    <property type="entry name" value="V8PROTEASE"/>
</dbReference>
<name>A0A919CSH0_9PROT</name>
<keyword evidence="3 6" id="KW-0732">Signal</keyword>
<keyword evidence="2 6" id="KW-0645">Protease</keyword>
<evidence type="ECO:0000313" key="8">
    <source>
        <dbReference type="Proteomes" id="UP000630353"/>
    </source>
</evidence>
<dbReference type="SUPFAM" id="SSF50494">
    <property type="entry name" value="Trypsin-like serine proteases"/>
    <property type="match status" value="1"/>
</dbReference>
<keyword evidence="8" id="KW-1185">Reference proteome</keyword>
<dbReference type="EMBL" id="BMZS01000018">
    <property type="protein sequence ID" value="GHD64036.1"/>
    <property type="molecule type" value="Genomic_DNA"/>
</dbReference>
<dbReference type="PANTHER" id="PTHR15462:SF8">
    <property type="entry name" value="SERINE PROTEASE"/>
    <property type="match status" value="1"/>
</dbReference>
<dbReference type="InterPro" id="IPR009003">
    <property type="entry name" value="Peptidase_S1_PA"/>
</dbReference>
<dbReference type="InterPro" id="IPR008256">
    <property type="entry name" value="Peptidase_S1B"/>
</dbReference>
<organism evidence="7 8">
    <name type="scientific">Thalassobaculum fulvum</name>
    <dbReference type="NCBI Taxonomy" id="1633335"/>
    <lineage>
        <taxon>Bacteria</taxon>
        <taxon>Pseudomonadati</taxon>
        <taxon>Pseudomonadota</taxon>
        <taxon>Alphaproteobacteria</taxon>
        <taxon>Rhodospirillales</taxon>
        <taxon>Thalassobaculaceae</taxon>
        <taxon>Thalassobaculum</taxon>
    </lineage>
</organism>
<evidence type="ECO:0000256" key="4">
    <source>
        <dbReference type="ARBA" id="ARBA00022801"/>
    </source>
</evidence>
<feature type="signal peptide" evidence="6">
    <location>
        <begin position="1"/>
        <end position="28"/>
    </location>
</feature>
<evidence type="ECO:0000256" key="6">
    <source>
        <dbReference type="RuleBase" id="RU004296"/>
    </source>
</evidence>
<dbReference type="Pfam" id="PF13365">
    <property type="entry name" value="Trypsin_2"/>
    <property type="match status" value="1"/>
</dbReference>
<dbReference type="GO" id="GO:0006508">
    <property type="term" value="P:proteolysis"/>
    <property type="evidence" value="ECO:0007669"/>
    <property type="project" value="UniProtKB-KW"/>
</dbReference>
<reference evidence="7" key="2">
    <citation type="submission" date="2020-09" db="EMBL/GenBank/DDBJ databases">
        <authorList>
            <person name="Sun Q."/>
            <person name="Kim S."/>
        </authorList>
    </citation>
    <scope>NUCLEOTIDE SEQUENCE</scope>
    <source>
        <strain evidence="7">KCTC 42651</strain>
    </source>
</reference>
<dbReference type="EC" id="3.4.21.-" evidence="6"/>
<proteinExistence type="inferred from homology"/>
<comment type="caution">
    <text evidence="7">The sequence shown here is derived from an EMBL/GenBank/DDBJ whole genome shotgun (WGS) entry which is preliminary data.</text>
</comment>
<dbReference type="PANTHER" id="PTHR15462">
    <property type="entry name" value="SERINE PROTEASE"/>
    <property type="match status" value="1"/>
</dbReference>
<gene>
    <name evidence="7" type="ORF">GCM10017083_55210</name>
</gene>
<keyword evidence="5 6" id="KW-0720">Serine protease</keyword>
<feature type="chain" id="PRO_5038156885" description="Serine protease" evidence="6">
    <location>
        <begin position="29"/>
        <end position="231"/>
    </location>
</feature>
<dbReference type="Gene3D" id="2.40.10.10">
    <property type="entry name" value="Trypsin-like serine proteases"/>
    <property type="match status" value="2"/>
</dbReference>
<evidence type="ECO:0000256" key="1">
    <source>
        <dbReference type="ARBA" id="ARBA00008764"/>
    </source>
</evidence>
<accession>A0A919CSH0</accession>
<evidence type="ECO:0000313" key="7">
    <source>
        <dbReference type="EMBL" id="GHD64036.1"/>
    </source>
</evidence>
<comment type="similarity">
    <text evidence="1 6">Belongs to the peptidase S1B family.</text>
</comment>
<evidence type="ECO:0000256" key="2">
    <source>
        <dbReference type="ARBA" id="ARBA00022670"/>
    </source>
</evidence>
<protein>
    <recommendedName>
        <fullName evidence="6">Serine protease</fullName>
        <ecNumber evidence="6">3.4.21.-</ecNumber>
    </recommendedName>
</protein>
<sequence>MDFRRLARFLTIPLGLVLAAALSFGADAAGAGADGRVAVAPDAAPWRSVGRLNVAGFRIRRHCTATLVAPDLALTARHCLRGFRGEEWVAPDLVHFLPGYSRGGYLEHRQAVGYEPVGDEAVLVRLDGRAKVEPVPIAAPGTQPGTALFEAGYSGDKGHVLTVDPACRFLGWSPEGLWRHDCEAIGGDSGAPILVDTGAGLAVAAIHIGRRGSEGLAEPLDVGRLRRHAAR</sequence>
<dbReference type="InterPro" id="IPR043504">
    <property type="entry name" value="Peptidase_S1_PA_chymotrypsin"/>
</dbReference>
<keyword evidence="4 6" id="KW-0378">Hydrolase</keyword>
<evidence type="ECO:0000256" key="5">
    <source>
        <dbReference type="ARBA" id="ARBA00022825"/>
    </source>
</evidence>